<comment type="caution">
    <text evidence="2">The sequence shown here is derived from an EMBL/GenBank/DDBJ whole genome shotgun (WGS) entry which is preliminary data.</text>
</comment>
<evidence type="ECO:0000313" key="3">
    <source>
        <dbReference type="Proteomes" id="UP001356427"/>
    </source>
</evidence>
<proteinExistence type="predicted"/>
<feature type="signal peptide" evidence="1">
    <location>
        <begin position="1"/>
        <end position="20"/>
    </location>
</feature>
<dbReference type="Proteomes" id="UP001356427">
    <property type="component" value="Unassembled WGS sequence"/>
</dbReference>
<reference evidence="2 3" key="1">
    <citation type="submission" date="2021-04" db="EMBL/GenBank/DDBJ databases">
        <authorList>
            <person name="De Guttry C."/>
            <person name="Zahm M."/>
            <person name="Klopp C."/>
            <person name="Cabau C."/>
            <person name="Louis A."/>
            <person name="Berthelot C."/>
            <person name="Parey E."/>
            <person name="Roest Crollius H."/>
            <person name="Montfort J."/>
            <person name="Robinson-Rechavi M."/>
            <person name="Bucao C."/>
            <person name="Bouchez O."/>
            <person name="Gislard M."/>
            <person name="Lluch J."/>
            <person name="Milhes M."/>
            <person name="Lampietro C."/>
            <person name="Lopez Roques C."/>
            <person name="Donnadieu C."/>
            <person name="Braasch I."/>
            <person name="Desvignes T."/>
            <person name="Postlethwait J."/>
            <person name="Bobe J."/>
            <person name="Wedekind C."/>
            <person name="Guiguen Y."/>
        </authorList>
    </citation>
    <scope>NUCLEOTIDE SEQUENCE [LARGE SCALE GENOMIC DNA]</scope>
    <source>
        <strain evidence="2">Cs_M1</strain>
        <tissue evidence="2">Blood</tissue>
    </source>
</reference>
<gene>
    <name evidence="2" type="ORF">J4Q44_G00194270</name>
</gene>
<accession>A0AAN8QSH5</accession>
<evidence type="ECO:0000256" key="1">
    <source>
        <dbReference type="SAM" id="SignalP"/>
    </source>
</evidence>
<protein>
    <submittedName>
        <fullName evidence="2">Uncharacterized protein</fullName>
    </submittedName>
</protein>
<sequence>MNVGFALVLLWSLSITNVVAELSLPQNLTLLTLNTQYILAWDWDQTTNRQRCYLHCRVHS</sequence>
<organism evidence="2 3">
    <name type="scientific">Coregonus suidteri</name>
    <dbReference type="NCBI Taxonomy" id="861788"/>
    <lineage>
        <taxon>Eukaryota</taxon>
        <taxon>Metazoa</taxon>
        <taxon>Chordata</taxon>
        <taxon>Craniata</taxon>
        <taxon>Vertebrata</taxon>
        <taxon>Euteleostomi</taxon>
        <taxon>Actinopterygii</taxon>
        <taxon>Neopterygii</taxon>
        <taxon>Teleostei</taxon>
        <taxon>Protacanthopterygii</taxon>
        <taxon>Salmoniformes</taxon>
        <taxon>Salmonidae</taxon>
        <taxon>Coregoninae</taxon>
        <taxon>Coregonus</taxon>
    </lineage>
</organism>
<feature type="non-terminal residue" evidence="2">
    <location>
        <position position="60"/>
    </location>
</feature>
<keyword evidence="3" id="KW-1185">Reference proteome</keyword>
<dbReference type="EMBL" id="JAGTTL010000017">
    <property type="protein sequence ID" value="KAK6309546.1"/>
    <property type="molecule type" value="Genomic_DNA"/>
</dbReference>
<keyword evidence="1" id="KW-0732">Signal</keyword>
<feature type="chain" id="PRO_5042979446" evidence="1">
    <location>
        <begin position="21"/>
        <end position="60"/>
    </location>
</feature>
<dbReference type="AlphaFoldDB" id="A0AAN8QSH5"/>
<evidence type="ECO:0000313" key="2">
    <source>
        <dbReference type="EMBL" id="KAK6309546.1"/>
    </source>
</evidence>
<name>A0AAN8QSH5_9TELE</name>